<organism evidence="1 2">
    <name type="scientific">Klebsiella pneumoniae subsp. pneumoniae</name>
    <dbReference type="NCBI Taxonomy" id="72407"/>
    <lineage>
        <taxon>Bacteria</taxon>
        <taxon>Pseudomonadati</taxon>
        <taxon>Pseudomonadota</taxon>
        <taxon>Gammaproteobacteria</taxon>
        <taxon>Enterobacterales</taxon>
        <taxon>Enterobacteriaceae</taxon>
        <taxon>Klebsiella/Raoultella group</taxon>
        <taxon>Klebsiella</taxon>
        <taxon>Klebsiella pneumoniae complex</taxon>
    </lineage>
</organism>
<dbReference type="RefSeq" id="WP_021441098.1">
    <property type="nucleotide sequence ID" value="NZ_JAJHZC010000008.1"/>
</dbReference>
<gene>
    <name evidence="1" type="ORF">NCTC9504_05758</name>
</gene>
<name>A0A378AM48_KLEPN</name>
<dbReference type="AlphaFoldDB" id="A0A378AM48"/>
<protein>
    <submittedName>
        <fullName evidence="1">Uncharacterized protein</fullName>
    </submittedName>
</protein>
<evidence type="ECO:0000313" key="2">
    <source>
        <dbReference type="Proteomes" id="UP000254020"/>
    </source>
</evidence>
<dbReference type="Proteomes" id="UP000254020">
    <property type="component" value="Unassembled WGS sequence"/>
</dbReference>
<evidence type="ECO:0000313" key="1">
    <source>
        <dbReference type="EMBL" id="STV13495.1"/>
    </source>
</evidence>
<reference evidence="1 2" key="1">
    <citation type="submission" date="2018-06" db="EMBL/GenBank/DDBJ databases">
        <authorList>
            <consortium name="Pathogen Informatics"/>
            <person name="Doyle S."/>
        </authorList>
    </citation>
    <scope>NUCLEOTIDE SEQUENCE [LARGE SCALE GENOMIC DNA]</scope>
    <source>
        <strain evidence="1 2">NCTC9504</strain>
    </source>
</reference>
<proteinExistence type="predicted"/>
<accession>A0A378AM48</accession>
<sequence>MSLPEEKIAKRALKAIEFICRQLSRFAKMTPVELMAYLRKNPKDAFCNIPHPKGNGHIHCGSLAWNKLNELVDLTIELDHGLGRRVGRKLAKEAVINAFVKRVLQEARGVDQETAMLLLKDALTILREKLVVIEHYLPCVLFPGDTPTEFSVGPVTFVRRSKFFDDKKSVLKHSIHVNTKAHIQCVKEAIAQGFPQERTHTKDESRQLVRKLQSRAVKAYKDYPWIACVKVSDCDEAISKERALQATEMALHIIRILLGAKPTREIRLAWSRSGALRSAHLHADVHGVIHASLCADSLEPVGVINWHEALIRANLELDILGSALISIVNPVETTHLHQRLIDAINWFGDAVTDSNVHSSIVKYVSAIERLFFGKFEAGRTKLFAGRVRDVLKAFNCDEEHHVYTKALELYKTRSALVHGEQFRTEDESFNSINIASELSRMCLLCSAQLYSMMLQAFENPNNAKLEEIMKRINDEGLNWLAEAAALGCAKHSPIR</sequence>
<dbReference type="EMBL" id="UGMA01000005">
    <property type="protein sequence ID" value="STV13495.1"/>
    <property type="molecule type" value="Genomic_DNA"/>
</dbReference>